<organism evidence="3">
    <name type="scientific">Camponotus floridanus</name>
    <name type="common">Florida carpenter ant</name>
    <dbReference type="NCBI Taxonomy" id="104421"/>
    <lineage>
        <taxon>Eukaryota</taxon>
        <taxon>Metazoa</taxon>
        <taxon>Ecdysozoa</taxon>
        <taxon>Arthropoda</taxon>
        <taxon>Hexapoda</taxon>
        <taxon>Insecta</taxon>
        <taxon>Pterygota</taxon>
        <taxon>Neoptera</taxon>
        <taxon>Endopterygota</taxon>
        <taxon>Hymenoptera</taxon>
        <taxon>Apocrita</taxon>
        <taxon>Aculeata</taxon>
        <taxon>Formicoidea</taxon>
        <taxon>Formicidae</taxon>
        <taxon>Formicinae</taxon>
        <taxon>Camponotus</taxon>
    </lineage>
</organism>
<protein>
    <recommendedName>
        <fullName evidence="4">THAP domain-containing protein 9</fullName>
    </recommendedName>
</protein>
<evidence type="ECO:0000313" key="3">
    <source>
        <dbReference type="Proteomes" id="UP000000311"/>
    </source>
</evidence>
<accession>E1ZVW8</accession>
<evidence type="ECO:0000256" key="1">
    <source>
        <dbReference type="SAM" id="Coils"/>
    </source>
</evidence>
<dbReference type="EMBL" id="GL434658">
    <property type="protein sequence ID" value="EFN74671.1"/>
    <property type="molecule type" value="Genomic_DNA"/>
</dbReference>
<keyword evidence="3" id="KW-1185">Reference proteome</keyword>
<keyword evidence="1" id="KW-0175">Coiled coil</keyword>
<dbReference type="AlphaFoldDB" id="E1ZVW8"/>
<evidence type="ECO:0008006" key="4">
    <source>
        <dbReference type="Google" id="ProtNLM"/>
    </source>
</evidence>
<reference evidence="2 3" key="1">
    <citation type="journal article" date="2010" name="Science">
        <title>Genomic comparison of the ants Camponotus floridanus and Harpegnathos saltator.</title>
        <authorList>
            <person name="Bonasio R."/>
            <person name="Zhang G."/>
            <person name="Ye C."/>
            <person name="Mutti N.S."/>
            <person name="Fang X."/>
            <person name="Qin N."/>
            <person name="Donahue G."/>
            <person name="Yang P."/>
            <person name="Li Q."/>
            <person name="Li C."/>
            <person name="Zhang P."/>
            <person name="Huang Z."/>
            <person name="Berger S.L."/>
            <person name="Reinberg D."/>
            <person name="Wang J."/>
            <person name="Liebig J."/>
        </authorList>
    </citation>
    <scope>NUCLEOTIDE SEQUENCE [LARGE SCALE GENOMIC DNA]</scope>
    <source>
        <strain evidence="3">C129</strain>
    </source>
</reference>
<dbReference type="Proteomes" id="UP000000311">
    <property type="component" value="Unassembled WGS sequence"/>
</dbReference>
<proteinExistence type="predicted"/>
<gene>
    <name evidence="2" type="ORF">EAG_08361</name>
</gene>
<feature type="non-terminal residue" evidence="2">
    <location>
        <position position="1"/>
    </location>
</feature>
<sequence>KIWRPARIGDCIAEHFSTPRRAKLCFDVAIRKVSQYRKQLDASRKRFKRLQSKVQTLEDLLSTLQKKRLISENAA</sequence>
<feature type="non-terminal residue" evidence="2">
    <location>
        <position position="75"/>
    </location>
</feature>
<name>E1ZVW8_CAMFO</name>
<evidence type="ECO:0000313" key="2">
    <source>
        <dbReference type="EMBL" id="EFN74671.1"/>
    </source>
</evidence>
<feature type="coiled-coil region" evidence="1">
    <location>
        <begin position="33"/>
        <end position="67"/>
    </location>
</feature>
<dbReference type="InParanoid" id="E1ZVW8"/>